<evidence type="ECO:0000259" key="1">
    <source>
        <dbReference type="SMART" id="SM00382"/>
    </source>
</evidence>
<dbReference type="PANTHER" id="PTHR35205">
    <property type="entry name" value="NB-ARC AND TPR DOMAIN PROTEIN"/>
    <property type="match status" value="1"/>
</dbReference>
<evidence type="ECO:0000313" key="2">
    <source>
        <dbReference type="EMBL" id="KAG5759962.1"/>
    </source>
</evidence>
<gene>
    <name evidence="2" type="ORF">H9Q72_011927</name>
</gene>
<dbReference type="InterPro" id="IPR002182">
    <property type="entry name" value="NB-ARC"/>
</dbReference>
<evidence type="ECO:0000313" key="3">
    <source>
        <dbReference type="Proteomes" id="UP000750502"/>
    </source>
</evidence>
<feature type="domain" description="AAA+ ATPase" evidence="1">
    <location>
        <begin position="234"/>
        <end position="363"/>
    </location>
</feature>
<accession>A0A9P7HLZ6</accession>
<dbReference type="InterPro" id="IPR027417">
    <property type="entry name" value="P-loop_NTPase"/>
</dbReference>
<dbReference type="SUPFAM" id="SSF52540">
    <property type="entry name" value="P-loop containing nucleoside triphosphate hydrolases"/>
    <property type="match status" value="1"/>
</dbReference>
<protein>
    <recommendedName>
        <fullName evidence="1">AAA+ ATPase domain-containing protein</fullName>
    </recommendedName>
</protein>
<reference evidence="2" key="2">
    <citation type="submission" date="2020-10" db="EMBL/GenBank/DDBJ databases">
        <authorList>
            <person name="Peck L.D."/>
            <person name="Nowell R.W."/>
            <person name="Flood J."/>
            <person name="Ryan M.J."/>
            <person name="Barraclough T.G."/>
        </authorList>
    </citation>
    <scope>NUCLEOTIDE SEQUENCE</scope>
    <source>
        <strain evidence="2">IMI 127659i</strain>
    </source>
</reference>
<dbReference type="GO" id="GO:0043531">
    <property type="term" value="F:ADP binding"/>
    <property type="evidence" value="ECO:0007669"/>
    <property type="project" value="InterPro"/>
</dbReference>
<dbReference type="AlphaFoldDB" id="A0A9P7HLZ6"/>
<sequence length="487" mass="55189">MSTNSWNDAVERFRNQLSAADRESLRLIETKAERQGSVDILGRKSSVFGDGKNLNLLSHVMELMRPIATVADAIAPVACVPSSSIWGAFGLIIEMTQSKKEVIEAILNNYKALFAAAPRMEGYLNDENLMRSKILQHTVQEVFEEFLNITMRCIKIFGKNESSSLDIMKKIQWMRYKKDLKRSLDRIIKLTKNVDREADKAMQARVVQAMERKSDGTQRTFRRRCQKAVQDSGEQQSLVLYGLAGIGKTQVALQYAHLYQGEHDACFWITCDNRVKISKDIAEMARQLGLSDEDRGHNIAIVNEWMSTTDQSWLLVLDNVESLNDVQGIWPSCNKGSILVTTQDSGTILREDIKHSIQILPMEHDDAVNMVQSIFKKHGKSVSARTAERILGETDSLPFSIRQLCSYICANELDPNKFLDNYVNGSGNVDIWDEGMLPSYQRTLSNFLDLTFQKLSDHDIVLVAQFAFLDPDMVQSKLLYNPSDEDE</sequence>
<keyword evidence="3" id="KW-1185">Reference proteome</keyword>
<dbReference type="Pfam" id="PF00931">
    <property type="entry name" value="NB-ARC"/>
    <property type="match status" value="1"/>
</dbReference>
<dbReference type="EMBL" id="JADFTT010000593">
    <property type="protein sequence ID" value="KAG5759962.1"/>
    <property type="molecule type" value="Genomic_DNA"/>
</dbReference>
<dbReference type="InterPro" id="IPR003593">
    <property type="entry name" value="AAA+_ATPase"/>
</dbReference>
<comment type="caution">
    <text evidence="2">The sequence shown here is derived from an EMBL/GenBank/DDBJ whole genome shotgun (WGS) entry which is preliminary data.</text>
</comment>
<proteinExistence type="predicted"/>
<dbReference type="Proteomes" id="UP000750502">
    <property type="component" value="Unassembled WGS sequence"/>
</dbReference>
<reference evidence="2" key="1">
    <citation type="journal article" date="2020" name="bioRxiv">
        <title>Historical genomics reveals the evolutionary mechanisms behind multiple outbreaks of the host-specific coffee wilt pathogen Fusarium xylarioides.</title>
        <authorList>
            <person name="Peck D."/>
            <person name="Nowell R.W."/>
            <person name="Flood J."/>
            <person name="Ryan M.J."/>
            <person name="Barraclough T.G."/>
        </authorList>
    </citation>
    <scope>NUCLEOTIDE SEQUENCE</scope>
    <source>
        <strain evidence="2">IMI 127659i</strain>
    </source>
</reference>
<dbReference type="Gene3D" id="3.40.50.300">
    <property type="entry name" value="P-loop containing nucleotide triphosphate hydrolases"/>
    <property type="match status" value="1"/>
</dbReference>
<dbReference type="PANTHER" id="PTHR35205:SF1">
    <property type="entry name" value="ZU5 DOMAIN-CONTAINING PROTEIN"/>
    <property type="match status" value="1"/>
</dbReference>
<organism evidence="2 3">
    <name type="scientific">Fusarium xylarioides</name>
    <dbReference type="NCBI Taxonomy" id="221167"/>
    <lineage>
        <taxon>Eukaryota</taxon>
        <taxon>Fungi</taxon>
        <taxon>Dikarya</taxon>
        <taxon>Ascomycota</taxon>
        <taxon>Pezizomycotina</taxon>
        <taxon>Sordariomycetes</taxon>
        <taxon>Hypocreomycetidae</taxon>
        <taxon>Hypocreales</taxon>
        <taxon>Nectriaceae</taxon>
        <taxon>Fusarium</taxon>
        <taxon>Fusarium fujikuroi species complex</taxon>
    </lineage>
</organism>
<name>A0A9P7HLZ6_9HYPO</name>
<dbReference type="SMART" id="SM00382">
    <property type="entry name" value="AAA"/>
    <property type="match status" value="1"/>
</dbReference>
<dbReference type="OrthoDB" id="6161812at2759"/>